<keyword evidence="4" id="KW-0808">Transferase</keyword>
<feature type="domain" description="HECT" evidence="8">
    <location>
        <begin position="119"/>
        <end position="281"/>
    </location>
</feature>
<dbReference type="SUPFAM" id="SSF56204">
    <property type="entry name" value="Hect, E3 ligase catalytic domain"/>
    <property type="match status" value="1"/>
</dbReference>
<dbReference type="EMBL" id="JAQMWT010000029">
    <property type="protein sequence ID" value="KAJ8613357.1"/>
    <property type="molecule type" value="Genomic_DNA"/>
</dbReference>
<evidence type="ECO:0000256" key="7">
    <source>
        <dbReference type="SAM" id="MobiDB-lite"/>
    </source>
</evidence>
<feature type="compositionally biased region" description="Basic and acidic residues" evidence="7">
    <location>
        <begin position="487"/>
        <end position="497"/>
    </location>
</feature>
<sequence>MGLDAEENVFRRGARCLVPRLIGDFLLADDSRGNLFLDEGKLSLLDPSYAETSLSIEGLDDANFEALLELEGLNQTSLTEDPLAQAMGWFSPDDGTGSHGARIRSAYSKRSSLERSCELEWQLRAMRRGFERAMPLSVRRVVRPSAQDLQRIVCGAPEFTGDFRFREVFRIVMDAELRDCRPLHDALWAVIDGDDYDDSECERQHASSEATFKEAPYHFTHAQRRKLLKFITGVTRLPAKHTEFMTIELPFLPFGVDEQRRMLAMIPQSHTCDNILELPNYWEALLKTRYPQSSHDPPERGSLDSDCLENELRKLLYEKLVIAIENAEGYGLDALEPHVSAALASAAAGDDTASEVMRGVMHDDLATRRRSSSHDYMNDDDDDDGGDPNVIGASFASIPALDAESEAELSEPPSEGLLRGDASDSQCANNAGQTTLDESSNDVAMEAATLLGLDDDESPRREPGGMRSQVEVSGEQPISPDDDEIADLLREAEKHFEQSPAQDTTRARNLIDDEATPRRDDGATNVEDEDDYEFEFSFQPQSSTHEDEDDFDFDEVDLLA</sequence>
<feature type="compositionally biased region" description="Acidic residues" evidence="7">
    <location>
        <begin position="546"/>
        <end position="560"/>
    </location>
</feature>
<dbReference type="PANTHER" id="PTHR11254:SF440">
    <property type="entry name" value="E3 UBIQUITIN-PROTEIN LIGASE NEDD-4"/>
    <property type="match status" value="1"/>
</dbReference>
<protein>
    <recommendedName>
        <fullName evidence="3">HECT-type E3 ubiquitin transferase</fullName>
        <ecNumber evidence="3">2.3.2.26</ecNumber>
    </recommendedName>
</protein>
<dbReference type="GO" id="GO:0006511">
    <property type="term" value="P:ubiquitin-dependent protein catabolic process"/>
    <property type="evidence" value="ECO:0007669"/>
    <property type="project" value="TreeGrafter"/>
</dbReference>
<proteinExistence type="predicted"/>
<gene>
    <name evidence="9" type="ORF">CTAYLR_002262</name>
</gene>
<dbReference type="Pfam" id="PF00632">
    <property type="entry name" value="HECT"/>
    <property type="match status" value="1"/>
</dbReference>
<dbReference type="InterPro" id="IPR000569">
    <property type="entry name" value="HECT_dom"/>
</dbReference>
<dbReference type="GO" id="GO:0016567">
    <property type="term" value="P:protein ubiquitination"/>
    <property type="evidence" value="ECO:0007669"/>
    <property type="project" value="TreeGrafter"/>
</dbReference>
<organism evidence="9 10">
    <name type="scientific">Chrysophaeum taylorii</name>
    <dbReference type="NCBI Taxonomy" id="2483200"/>
    <lineage>
        <taxon>Eukaryota</taxon>
        <taxon>Sar</taxon>
        <taxon>Stramenopiles</taxon>
        <taxon>Ochrophyta</taxon>
        <taxon>Pelagophyceae</taxon>
        <taxon>Pelagomonadales</taxon>
        <taxon>Pelagomonadaceae</taxon>
        <taxon>Chrysophaeum</taxon>
    </lineage>
</organism>
<dbReference type="PROSITE" id="PS50237">
    <property type="entry name" value="HECT"/>
    <property type="match status" value="1"/>
</dbReference>
<feature type="compositionally biased region" description="Polar residues" evidence="7">
    <location>
        <begin position="423"/>
        <end position="442"/>
    </location>
</feature>
<comment type="caution">
    <text evidence="9">The sequence shown here is derived from an EMBL/GenBank/DDBJ whole genome shotgun (WGS) entry which is preliminary data.</text>
</comment>
<dbReference type="Proteomes" id="UP001230188">
    <property type="component" value="Unassembled WGS sequence"/>
</dbReference>
<comment type="catalytic activity">
    <reaction evidence="1">
        <text>S-ubiquitinyl-[E2 ubiquitin-conjugating enzyme]-L-cysteine + [acceptor protein]-L-lysine = [E2 ubiquitin-conjugating enzyme]-L-cysteine + N(6)-ubiquitinyl-[acceptor protein]-L-lysine.</text>
        <dbReference type="EC" id="2.3.2.26"/>
    </reaction>
</comment>
<dbReference type="InterPro" id="IPR050409">
    <property type="entry name" value="E3_ubiq-protein_ligase"/>
</dbReference>
<evidence type="ECO:0000313" key="9">
    <source>
        <dbReference type="EMBL" id="KAJ8613357.1"/>
    </source>
</evidence>
<comment type="pathway">
    <text evidence="2">Protein modification; protein ubiquitination.</text>
</comment>
<name>A0AAD7UMZ6_9STRA</name>
<dbReference type="GO" id="GO:0005737">
    <property type="term" value="C:cytoplasm"/>
    <property type="evidence" value="ECO:0007669"/>
    <property type="project" value="TreeGrafter"/>
</dbReference>
<dbReference type="AlphaFoldDB" id="A0AAD7UMZ6"/>
<evidence type="ECO:0000259" key="8">
    <source>
        <dbReference type="PROSITE" id="PS50237"/>
    </source>
</evidence>
<evidence type="ECO:0000256" key="6">
    <source>
        <dbReference type="PROSITE-ProRule" id="PRU00104"/>
    </source>
</evidence>
<accession>A0AAD7UMZ6</accession>
<evidence type="ECO:0000313" key="10">
    <source>
        <dbReference type="Proteomes" id="UP001230188"/>
    </source>
</evidence>
<dbReference type="InterPro" id="IPR035983">
    <property type="entry name" value="Hect_E3_ubiquitin_ligase"/>
</dbReference>
<evidence type="ECO:0000256" key="5">
    <source>
        <dbReference type="ARBA" id="ARBA00022786"/>
    </source>
</evidence>
<evidence type="ECO:0000256" key="2">
    <source>
        <dbReference type="ARBA" id="ARBA00004906"/>
    </source>
</evidence>
<dbReference type="PANTHER" id="PTHR11254">
    <property type="entry name" value="HECT DOMAIN UBIQUITIN-PROTEIN LIGASE"/>
    <property type="match status" value="1"/>
</dbReference>
<dbReference type="GO" id="GO:0061630">
    <property type="term" value="F:ubiquitin protein ligase activity"/>
    <property type="evidence" value="ECO:0007669"/>
    <property type="project" value="UniProtKB-EC"/>
</dbReference>
<reference evidence="9" key="1">
    <citation type="submission" date="2023-01" db="EMBL/GenBank/DDBJ databases">
        <title>Metagenome sequencing of chrysophaentin producing Chrysophaeum taylorii.</title>
        <authorList>
            <person name="Davison J."/>
            <person name="Bewley C."/>
        </authorList>
    </citation>
    <scope>NUCLEOTIDE SEQUENCE</scope>
    <source>
        <strain evidence="9">NIES-1699</strain>
    </source>
</reference>
<evidence type="ECO:0000256" key="1">
    <source>
        <dbReference type="ARBA" id="ARBA00000885"/>
    </source>
</evidence>
<evidence type="ECO:0000256" key="3">
    <source>
        <dbReference type="ARBA" id="ARBA00012485"/>
    </source>
</evidence>
<evidence type="ECO:0000256" key="4">
    <source>
        <dbReference type="ARBA" id="ARBA00022679"/>
    </source>
</evidence>
<feature type="compositionally biased region" description="Basic and acidic residues" evidence="7">
    <location>
        <begin position="505"/>
        <end position="522"/>
    </location>
</feature>
<keyword evidence="5 6" id="KW-0833">Ubl conjugation pathway</keyword>
<feature type="active site" description="Glycyl thioester intermediate" evidence="6">
    <location>
        <position position="272"/>
    </location>
</feature>
<dbReference type="EC" id="2.3.2.26" evidence="3"/>
<dbReference type="Gene3D" id="3.30.2410.10">
    <property type="entry name" value="Hect, E3 ligase catalytic domain"/>
    <property type="match status" value="1"/>
</dbReference>
<keyword evidence="10" id="KW-1185">Reference proteome</keyword>
<feature type="region of interest" description="Disordered" evidence="7">
    <location>
        <begin position="363"/>
        <end position="560"/>
    </location>
</feature>
<feature type="compositionally biased region" description="Basic and acidic residues" evidence="7">
    <location>
        <begin position="363"/>
        <end position="377"/>
    </location>
</feature>